<name>X1R5N9_9ZZZZ</name>
<organism evidence="1">
    <name type="scientific">marine sediment metagenome</name>
    <dbReference type="NCBI Taxonomy" id="412755"/>
    <lineage>
        <taxon>unclassified sequences</taxon>
        <taxon>metagenomes</taxon>
        <taxon>ecological metagenomes</taxon>
    </lineage>
</organism>
<protein>
    <submittedName>
        <fullName evidence="1">Uncharacterized protein</fullName>
    </submittedName>
</protein>
<sequence>AYETSQKVVAWGGENGQKHRALHGIISKISIFQQTKNFERLLYYE</sequence>
<proteinExistence type="predicted"/>
<feature type="non-terminal residue" evidence="1">
    <location>
        <position position="1"/>
    </location>
</feature>
<reference evidence="1" key="1">
    <citation type="journal article" date="2014" name="Front. Microbiol.">
        <title>High frequency of phylogenetically diverse reductive dehalogenase-homologous genes in deep subseafloor sedimentary metagenomes.</title>
        <authorList>
            <person name="Kawai M."/>
            <person name="Futagami T."/>
            <person name="Toyoda A."/>
            <person name="Takaki Y."/>
            <person name="Nishi S."/>
            <person name="Hori S."/>
            <person name="Arai W."/>
            <person name="Tsubouchi T."/>
            <person name="Morono Y."/>
            <person name="Uchiyama I."/>
            <person name="Ito T."/>
            <person name="Fujiyama A."/>
            <person name="Inagaki F."/>
            <person name="Takami H."/>
        </authorList>
    </citation>
    <scope>NUCLEOTIDE SEQUENCE</scope>
    <source>
        <strain evidence="1">Expedition CK06-06</strain>
    </source>
</reference>
<dbReference type="AlphaFoldDB" id="X1R5N9"/>
<comment type="caution">
    <text evidence="1">The sequence shown here is derived from an EMBL/GenBank/DDBJ whole genome shotgun (WGS) entry which is preliminary data.</text>
</comment>
<gene>
    <name evidence="1" type="ORF">S12H4_13521</name>
</gene>
<dbReference type="EMBL" id="BARW01006438">
    <property type="protein sequence ID" value="GAI75853.1"/>
    <property type="molecule type" value="Genomic_DNA"/>
</dbReference>
<evidence type="ECO:0000313" key="1">
    <source>
        <dbReference type="EMBL" id="GAI75853.1"/>
    </source>
</evidence>
<accession>X1R5N9</accession>